<gene>
    <name evidence="5" type="ORF">O4U47_20400</name>
</gene>
<evidence type="ECO:0000256" key="1">
    <source>
        <dbReference type="ARBA" id="ARBA00023122"/>
    </source>
</evidence>
<comment type="caution">
    <text evidence="5">The sequence shown here is derived from an EMBL/GenBank/DDBJ whole genome shotgun (WGS) entry which is preliminary data.</text>
</comment>
<dbReference type="PROSITE" id="PS50914">
    <property type="entry name" value="BON"/>
    <property type="match status" value="1"/>
</dbReference>
<dbReference type="RefSeq" id="WP_270679513.1">
    <property type="nucleotide sequence ID" value="NZ_JAQFWP010000042.1"/>
</dbReference>
<reference evidence="5" key="1">
    <citation type="submission" date="2023-01" db="EMBL/GenBank/DDBJ databases">
        <title>Draft genome sequence of Nocardiopsis sp. LSu2-4 isolated from halophytes.</title>
        <authorList>
            <person name="Duangmal K."/>
            <person name="Chantavorakit T."/>
        </authorList>
    </citation>
    <scope>NUCLEOTIDE SEQUENCE</scope>
    <source>
        <strain evidence="5">LSu2-4</strain>
    </source>
</reference>
<dbReference type="SUPFAM" id="SSF54631">
    <property type="entry name" value="CBS-domain pair"/>
    <property type="match status" value="1"/>
</dbReference>
<dbReference type="InterPro" id="IPR017080">
    <property type="entry name" value="UCP036990_CBS_BON"/>
</dbReference>
<feature type="domain" description="CBS" evidence="4">
    <location>
        <begin position="9"/>
        <end position="69"/>
    </location>
</feature>
<dbReference type="InterPro" id="IPR007055">
    <property type="entry name" value="BON_dom"/>
</dbReference>
<dbReference type="Pfam" id="PF04972">
    <property type="entry name" value="BON"/>
    <property type="match status" value="1"/>
</dbReference>
<feature type="domain" description="BON" evidence="3">
    <location>
        <begin position="157"/>
        <end position="226"/>
    </location>
</feature>
<dbReference type="Proteomes" id="UP001165685">
    <property type="component" value="Unassembled WGS sequence"/>
</dbReference>
<evidence type="ECO:0000256" key="2">
    <source>
        <dbReference type="PROSITE-ProRule" id="PRU00703"/>
    </source>
</evidence>
<evidence type="ECO:0000259" key="4">
    <source>
        <dbReference type="PROSITE" id="PS51371"/>
    </source>
</evidence>
<dbReference type="Gene3D" id="3.30.1340.30">
    <property type="match status" value="1"/>
</dbReference>
<dbReference type="InterPro" id="IPR046342">
    <property type="entry name" value="CBS_dom_sf"/>
</dbReference>
<organism evidence="5 6">
    <name type="scientific">Nocardiopsis suaedae</name>
    <dbReference type="NCBI Taxonomy" id="3018444"/>
    <lineage>
        <taxon>Bacteria</taxon>
        <taxon>Bacillati</taxon>
        <taxon>Actinomycetota</taxon>
        <taxon>Actinomycetes</taxon>
        <taxon>Streptosporangiales</taxon>
        <taxon>Nocardiopsidaceae</taxon>
        <taxon>Nocardiopsis</taxon>
    </lineage>
</organism>
<name>A0ABT4TQB3_9ACTN</name>
<dbReference type="PROSITE" id="PS51371">
    <property type="entry name" value="CBS"/>
    <property type="match status" value="2"/>
</dbReference>
<proteinExistence type="predicted"/>
<keyword evidence="6" id="KW-1185">Reference proteome</keyword>
<dbReference type="PANTHER" id="PTHR43080">
    <property type="entry name" value="CBS DOMAIN-CONTAINING PROTEIN CBSX3, MITOCHONDRIAL"/>
    <property type="match status" value="1"/>
</dbReference>
<dbReference type="PANTHER" id="PTHR43080:SF29">
    <property type="entry name" value="OS02G0818000 PROTEIN"/>
    <property type="match status" value="1"/>
</dbReference>
<dbReference type="EMBL" id="JAQFWP010000042">
    <property type="protein sequence ID" value="MDA2806879.1"/>
    <property type="molecule type" value="Genomic_DNA"/>
</dbReference>
<dbReference type="InterPro" id="IPR051257">
    <property type="entry name" value="Diverse_CBS-Domain"/>
</dbReference>
<sequence>MRSTVADVMTTAVVSVTEDSGYKQIVQALVEHGVSALPVLDAEGRVLGVVSEEDLLHEEFKGVGGGGDRRPPLGSRLRERLRSSAAPSAHSDEDAVATTAARLMTSPAVTTRPEAPVVAAARLMARRGVKRLPVVDDGGTLVGVVSRRDLLRVFLKGDGDIATAVDAEIGFFLDTPDAARVSAVVADGVVTLAGTVRRRSGARALARLIGRIDGVVAVDDELAWETDDLLAPRTEP</sequence>
<evidence type="ECO:0000313" key="5">
    <source>
        <dbReference type="EMBL" id="MDA2806879.1"/>
    </source>
</evidence>
<dbReference type="Gene3D" id="3.10.580.10">
    <property type="entry name" value="CBS-domain"/>
    <property type="match status" value="1"/>
</dbReference>
<keyword evidence="1 2" id="KW-0129">CBS domain</keyword>
<dbReference type="Pfam" id="PF00571">
    <property type="entry name" value="CBS"/>
    <property type="match status" value="2"/>
</dbReference>
<evidence type="ECO:0000259" key="3">
    <source>
        <dbReference type="PROSITE" id="PS50914"/>
    </source>
</evidence>
<protein>
    <submittedName>
        <fullName evidence="5">CBS domain-containing protein</fullName>
    </submittedName>
</protein>
<dbReference type="PIRSF" id="PIRSF036990">
    <property type="entry name" value="UCP036990_CBS_BON"/>
    <property type="match status" value="1"/>
</dbReference>
<dbReference type="SMART" id="SM00116">
    <property type="entry name" value="CBS"/>
    <property type="match status" value="2"/>
</dbReference>
<accession>A0ABT4TQB3</accession>
<evidence type="ECO:0000313" key="6">
    <source>
        <dbReference type="Proteomes" id="UP001165685"/>
    </source>
</evidence>
<dbReference type="CDD" id="cd04586">
    <property type="entry name" value="CBS_pair_BON_assoc"/>
    <property type="match status" value="1"/>
</dbReference>
<feature type="domain" description="CBS" evidence="4">
    <location>
        <begin position="104"/>
        <end position="161"/>
    </location>
</feature>
<dbReference type="InterPro" id="IPR000644">
    <property type="entry name" value="CBS_dom"/>
</dbReference>